<dbReference type="InterPro" id="IPR001005">
    <property type="entry name" value="SANT/Myb"/>
</dbReference>
<dbReference type="EMBL" id="JACEFO010002225">
    <property type="protein sequence ID" value="KAF8672081.1"/>
    <property type="molecule type" value="Genomic_DNA"/>
</dbReference>
<evidence type="ECO:0000313" key="7">
    <source>
        <dbReference type="EMBL" id="KAF8672081.1"/>
    </source>
</evidence>
<evidence type="ECO:0000256" key="1">
    <source>
        <dbReference type="ARBA" id="ARBA00004123"/>
    </source>
</evidence>
<feature type="compositionally biased region" description="Polar residues" evidence="5">
    <location>
        <begin position="184"/>
        <end position="205"/>
    </location>
</feature>
<dbReference type="InterPro" id="IPR009057">
    <property type="entry name" value="Homeodomain-like_sf"/>
</dbReference>
<organism evidence="7 8">
    <name type="scientific">Digitaria exilis</name>
    <dbReference type="NCBI Taxonomy" id="1010633"/>
    <lineage>
        <taxon>Eukaryota</taxon>
        <taxon>Viridiplantae</taxon>
        <taxon>Streptophyta</taxon>
        <taxon>Embryophyta</taxon>
        <taxon>Tracheophyta</taxon>
        <taxon>Spermatophyta</taxon>
        <taxon>Magnoliopsida</taxon>
        <taxon>Liliopsida</taxon>
        <taxon>Poales</taxon>
        <taxon>Poaceae</taxon>
        <taxon>PACMAD clade</taxon>
        <taxon>Panicoideae</taxon>
        <taxon>Panicodae</taxon>
        <taxon>Paniceae</taxon>
        <taxon>Anthephorinae</taxon>
        <taxon>Digitaria</taxon>
    </lineage>
</organism>
<dbReference type="CDD" id="cd00167">
    <property type="entry name" value="SANT"/>
    <property type="match status" value="1"/>
</dbReference>
<evidence type="ECO:0000259" key="6">
    <source>
        <dbReference type="PROSITE" id="PS50090"/>
    </source>
</evidence>
<dbReference type="PROSITE" id="PS50090">
    <property type="entry name" value="MYB_LIKE"/>
    <property type="match status" value="1"/>
</dbReference>
<gene>
    <name evidence="7" type="ORF">HU200_049781</name>
</gene>
<dbReference type="OrthoDB" id="118550at2759"/>
<comment type="caution">
    <text evidence="7">The sequence shown here is derived from an EMBL/GenBank/DDBJ whole genome shotgun (WGS) entry which is preliminary data.</text>
</comment>
<protein>
    <recommendedName>
        <fullName evidence="6">Myb-like domain-containing protein</fullName>
    </recommendedName>
</protein>
<keyword evidence="3" id="KW-0804">Transcription</keyword>
<dbReference type="SMART" id="SM00717">
    <property type="entry name" value="SANT"/>
    <property type="match status" value="1"/>
</dbReference>
<keyword evidence="4" id="KW-0539">Nucleus</keyword>
<evidence type="ECO:0000256" key="4">
    <source>
        <dbReference type="ARBA" id="ARBA00023242"/>
    </source>
</evidence>
<dbReference type="PANTHER" id="PTHR44042:SF41">
    <property type="entry name" value="DUPLICATED HOMEODOMAIN-LIKE SUPERFAMILY PROTEIN-RELATED"/>
    <property type="match status" value="1"/>
</dbReference>
<keyword evidence="2" id="KW-0805">Transcription regulation</keyword>
<comment type="subcellular location">
    <subcellularLocation>
        <location evidence="1">Nucleus</location>
    </subcellularLocation>
</comment>
<dbReference type="Gene3D" id="1.10.10.60">
    <property type="entry name" value="Homeodomain-like"/>
    <property type="match status" value="1"/>
</dbReference>
<dbReference type="PANTHER" id="PTHR44042">
    <property type="entry name" value="DUPLICATED HOMEODOMAIN-LIKE SUPERFAMILY PROTEIN-RELATED"/>
    <property type="match status" value="1"/>
</dbReference>
<evidence type="ECO:0000256" key="5">
    <source>
        <dbReference type="SAM" id="MobiDB-lite"/>
    </source>
</evidence>
<dbReference type="FunFam" id="1.10.10.60:FF:000154">
    <property type="entry name" value="Transcription factor SRM1"/>
    <property type="match status" value="1"/>
</dbReference>
<accession>A0A835AT71</accession>
<dbReference type="Proteomes" id="UP000636709">
    <property type="component" value="Unassembled WGS sequence"/>
</dbReference>
<dbReference type="SUPFAM" id="SSF46689">
    <property type="entry name" value="Homeodomain-like"/>
    <property type="match status" value="2"/>
</dbReference>
<name>A0A835AT71_9POAL</name>
<keyword evidence="8" id="KW-1185">Reference proteome</keyword>
<dbReference type="GO" id="GO:0005634">
    <property type="term" value="C:nucleus"/>
    <property type="evidence" value="ECO:0007669"/>
    <property type="project" value="UniProtKB-SubCell"/>
</dbReference>
<dbReference type="Pfam" id="PF00249">
    <property type="entry name" value="Myb_DNA-binding"/>
    <property type="match status" value="1"/>
</dbReference>
<reference evidence="7" key="1">
    <citation type="submission" date="2020-07" db="EMBL/GenBank/DDBJ databases">
        <title>Genome sequence and genetic diversity analysis of an under-domesticated orphan crop, white fonio (Digitaria exilis).</title>
        <authorList>
            <person name="Bennetzen J.L."/>
            <person name="Chen S."/>
            <person name="Ma X."/>
            <person name="Wang X."/>
            <person name="Yssel A.E.J."/>
            <person name="Chaluvadi S.R."/>
            <person name="Johnson M."/>
            <person name="Gangashetty P."/>
            <person name="Hamidou F."/>
            <person name="Sanogo M.D."/>
            <person name="Zwaenepoel A."/>
            <person name="Wallace J."/>
            <person name="Van De Peer Y."/>
            <person name="Van Deynze A."/>
        </authorList>
    </citation>
    <scope>NUCLEOTIDE SEQUENCE</scope>
    <source>
        <tissue evidence="7">Leaves</tissue>
    </source>
</reference>
<dbReference type="AlphaFoldDB" id="A0A835AT71"/>
<feature type="region of interest" description="Disordered" evidence="5">
    <location>
        <begin position="173"/>
        <end position="205"/>
    </location>
</feature>
<evidence type="ECO:0000313" key="8">
    <source>
        <dbReference type="Proteomes" id="UP000636709"/>
    </source>
</evidence>
<evidence type="ECO:0000256" key="3">
    <source>
        <dbReference type="ARBA" id="ARBA00023163"/>
    </source>
</evidence>
<feature type="domain" description="Myb-like" evidence="6">
    <location>
        <begin position="30"/>
        <end position="78"/>
    </location>
</feature>
<sequence>MDVLPPAPAPYFAGQAGGGRFLAAGGPGPGAWTQEENKLFERALARVDWDAPDRWERVAAFLPGRMVSDVVAHYGDLENDVCYIEAGLVPFPHYAAASQPAGFTFDWDGAADAAAALGFKRSPCYMGTGRNISRNFVTSRTPTQVASHAQKYFIRLNSGGKDKRRSSIHDITTVNLPDDDGGNPSASPPSVLTAVSTPSSTGGPVMSSEQFGVLVDSKPTQPHHHFMPHHHYGNVKLEPGNSHHGGFMDESVLMQMQCGQLQPLG</sequence>
<proteinExistence type="predicted"/>
<evidence type="ECO:0000256" key="2">
    <source>
        <dbReference type="ARBA" id="ARBA00023015"/>
    </source>
</evidence>